<dbReference type="RefSeq" id="WP_376809562.1">
    <property type="nucleotide sequence ID" value="NZ_JBHTAC010000044.1"/>
</dbReference>
<protein>
    <submittedName>
        <fullName evidence="3">Uncharacterized protein</fullName>
    </submittedName>
</protein>
<evidence type="ECO:0000256" key="2">
    <source>
        <dbReference type="SAM" id="Phobius"/>
    </source>
</evidence>
<sequence>MNDVREAFGKLLEEPAPPPATAEQLLGAAHRARTRRRRTLGVTGAALAVVAVMGAGWLIRVEGKPPSPATTASPSRGPRLSEATARLVAQRMEKTLDDILPAAAEPLGASSEWGGDGSSPADGIATVGAYADVFVGPHRGPLAGGQVLAYLLATTETGDGDLCTLAPDRRLLRGTEIGCEVLTVRGSRVRVGRMLESVAPTRVASGYVEFHYAVRYVDGWTVMVWELPYTRQPVNNPVADGAVPMLDQPIFSPRQLAELTLEPGFAPPG</sequence>
<dbReference type="Proteomes" id="UP001596392">
    <property type="component" value="Unassembled WGS sequence"/>
</dbReference>
<comment type="caution">
    <text evidence="3">The sequence shown here is derived from an EMBL/GenBank/DDBJ whole genome shotgun (WGS) entry which is preliminary data.</text>
</comment>
<evidence type="ECO:0000313" key="4">
    <source>
        <dbReference type="Proteomes" id="UP001596392"/>
    </source>
</evidence>
<keyword evidence="4" id="KW-1185">Reference proteome</keyword>
<reference evidence="4" key="1">
    <citation type="journal article" date="2019" name="Int. J. Syst. Evol. Microbiol.">
        <title>The Global Catalogue of Microorganisms (GCM) 10K type strain sequencing project: providing services to taxonomists for standard genome sequencing and annotation.</title>
        <authorList>
            <consortium name="The Broad Institute Genomics Platform"/>
            <consortium name="The Broad Institute Genome Sequencing Center for Infectious Disease"/>
            <person name="Wu L."/>
            <person name="Ma J."/>
        </authorList>
    </citation>
    <scope>NUCLEOTIDE SEQUENCE [LARGE SCALE GENOMIC DNA]</scope>
    <source>
        <strain evidence="4">CGMCC 1.9106</strain>
    </source>
</reference>
<name>A0ABW2H4U1_9ACTN</name>
<evidence type="ECO:0000256" key="1">
    <source>
        <dbReference type="SAM" id="MobiDB-lite"/>
    </source>
</evidence>
<keyword evidence="2" id="KW-0812">Transmembrane</keyword>
<keyword evidence="2" id="KW-0472">Membrane</keyword>
<feature type="transmembrane region" description="Helical" evidence="2">
    <location>
        <begin position="40"/>
        <end position="59"/>
    </location>
</feature>
<organism evidence="3 4">
    <name type="scientific">Catellatospora aurea</name>
    <dbReference type="NCBI Taxonomy" id="1337874"/>
    <lineage>
        <taxon>Bacteria</taxon>
        <taxon>Bacillati</taxon>
        <taxon>Actinomycetota</taxon>
        <taxon>Actinomycetes</taxon>
        <taxon>Micromonosporales</taxon>
        <taxon>Micromonosporaceae</taxon>
        <taxon>Catellatospora</taxon>
    </lineage>
</organism>
<keyword evidence="2" id="KW-1133">Transmembrane helix</keyword>
<proteinExistence type="predicted"/>
<accession>A0ABW2H4U1</accession>
<gene>
    <name evidence="3" type="ORF">ACFQO7_30240</name>
</gene>
<feature type="region of interest" description="Disordered" evidence="1">
    <location>
        <begin position="62"/>
        <end position="81"/>
    </location>
</feature>
<dbReference type="EMBL" id="JBHTAC010000044">
    <property type="protein sequence ID" value="MFC7246777.1"/>
    <property type="molecule type" value="Genomic_DNA"/>
</dbReference>
<evidence type="ECO:0000313" key="3">
    <source>
        <dbReference type="EMBL" id="MFC7246777.1"/>
    </source>
</evidence>